<gene>
    <name evidence="2" type="ordered locus">VV2_0697</name>
</gene>
<dbReference type="Pfam" id="PF07171">
    <property type="entry name" value="MlrC_C"/>
    <property type="match status" value="1"/>
</dbReference>
<organism evidence="2 3">
    <name type="scientific">Vibrio vulnificus (strain CMCP6)</name>
    <dbReference type="NCBI Taxonomy" id="216895"/>
    <lineage>
        <taxon>Bacteria</taxon>
        <taxon>Pseudomonadati</taxon>
        <taxon>Pseudomonadota</taxon>
        <taxon>Gammaproteobacteria</taxon>
        <taxon>Vibrionales</taxon>
        <taxon>Vibrionaceae</taxon>
        <taxon>Vibrio</taxon>
    </lineage>
</organism>
<proteinExistence type="predicted"/>
<dbReference type="InterPro" id="IPR010799">
    <property type="entry name" value="MlrC_C"/>
</dbReference>
<dbReference type="KEGG" id="vvu:VV2_0697"/>
<feature type="domain" description="Microcystin LR degradation protein MlrC C-terminal" evidence="1">
    <location>
        <begin position="1"/>
        <end position="125"/>
    </location>
</feature>
<reference evidence="3" key="1">
    <citation type="submission" date="2002-12" db="EMBL/GenBank/DDBJ databases">
        <title>Complete genome sequence of Vibrio vulnificus CMCP6.</title>
        <authorList>
            <person name="Rhee J.H."/>
            <person name="Kim S.Y."/>
            <person name="Chung S.S."/>
            <person name="Kim J.J."/>
            <person name="Moon Y.H."/>
            <person name="Jeong H."/>
            <person name="Choy H.E."/>
        </authorList>
    </citation>
    <scope>NUCLEOTIDE SEQUENCE [LARGE SCALE GENOMIC DNA]</scope>
    <source>
        <strain evidence="3">CMCP6</strain>
    </source>
</reference>
<dbReference type="RefSeq" id="WP_011081630.1">
    <property type="nucleotide sequence ID" value="NC_004460.2"/>
</dbReference>
<dbReference type="Proteomes" id="UP000002275">
    <property type="component" value="Chromosome II"/>
</dbReference>
<reference evidence="2 3" key="3">
    <citation type="journal article" date="2011" name="Mol. Syst. Biol.">
        <title>Integrative genome-scale metabolic analysis of Vibrio vulnificus for drug targeting and discovery.</title>
        <authorList>
            <person name="Kim H.U."/>
            <person name="Kim S.Y."/>
            <person name="Jeong H."/>
            <person name="Kim T.Y."/>
            <person name="Kim J.J."/>
            <person name="Choy H.E."/>
            <person name="Yi K.Y."/>
            <person name="Rhee J.H."/>
            <person name="Lee S.Y."/>
        </authorList>
    </citation>
    <scope>NUCLEOTIDE SEQUENCE [LARGE SCALE GENOMIC DNA]</scope>
    <source>
        <strain evidence="2 3">CMCP6</strain>
    </source>
</reference>
<evidence type="ECO:0000313" key="3">
    <source>
        <dbReference type="Proteomes" id="UP000002275"/>
    </source>
</evidence>
<evidence type="ECO:0000313" key="2">
    <source>
        <dbReference type="EMBL" id="AAO07633.1"/>
    </source>
</evidence>
<dbReference type="EMBL" id="AE016796">
    <property type="protein sequence ID" value="AAO07633.1"/>
    <property type="molecule type" value="Genomic_DNA"/>
</dbReference>
<reference evidence="2 3" key="2">
    <citation type="journal article" date="2003" name="Infect. Immun.">
        <title>Characterization and pathogenic significance of Vibrio vulnificus antigens preferentially expressed in septicemic patients.</title>
        <authorList>
            <person name="Kim Y.R."/>
            <person name="Lee S.E."/>
            <person name="Kim C.M."/>
            <person name="Kim S.Y."/>
            <person name="Shin E.K."/>
            <person name="Shin D.H."/>
            <person name="Chung S.S."/>
            <person name="Choy H.E."/>
            <person name="Progulske-Fox A."/>
            <person name="Hillman J.D."/>
            <person name="Handfield M."/>
            <person name="Rhee J.H."/>
        </authorList>
    </citation>
    <scope>NUCLEOTIDE SEQUENCE [LARGE SCALE GENOMIC DNA]</scope>
    <source>
        <strain evidence="2 3">CMCP6</strain>
    </source>
</reference>
<dbReference type="AlphaFoldDB" id="A0A3Q0KYM9"/>
<accession>A0A3Q0KYM9</accession>
<name>A0A3Q0KYM9_VIBVU</name>
<sequence>MSLGGKFEKLAGEPIKTKAYVKSISDGDEIVRGGTACNAPFKLGPTVRLVIEAENTVDVIVISGLCQTYDDTQGRPHGIAIQEYDVIGVKSGMHYRAFYKNFTDKLLIVDVPGATSRDVTIFEHTQLTAPVYPLDKNATFNI</sequence>
<evidence type="ECO:0000259" key="1">
    <source>
        <dbReference type="Pfam" id="PF07171"/>
    </source>
</evidence>
<protein>
    <recommendedName>
        <fullName evidence="1">Microcystin LR degradation protein MlrC C-terminal domain-containing protein</fullName>
    </recommendedName>
</protein>